<proteinExistence type="predicted"/>
<gene>
    <name evidence="2" type="ORF">CDAR_416951</name>
</gene>
<feature type="compositionally biased region" description="Basic and acidic residues" evidence="1">
    <location>
        <begin position="48"/>
        <end position="68"/>
    </location>
</feature>
<dbReference type="EMBL" id="BPLQ01015712">
    <property type="protein sequence ID" value="GIY90312.1"/>
    <property type="molecule type" value="Genomic_DNA"/>
</dbReference>
<sequence>MTLSEGVVHCSRLDFPAVLAFRTNHRDLLLANSSTAQLNGEPGVAHPFEQRSKSSEREGRPRNRESISRRGSSPHEYISPCLLLIDRWQSPTHPKRGGGTPHNRRPQPHPPFETNYAERIKLMFSFL</sequence>
<name>A0AAV4X561_9ARAC</name>
<organism evidence="2 3">
    <name type="scientific">Caerostris darwini</name>
    <dbReference type="NCBI Taxonomy" id="1538125"/>
    <lineage>
        <taxon>Eukaryota</taxon>
        <taxon>Metazoa</taxon>
        <taxon>Ecdysozoa</taxon>
        <taxon>Arthropoda</taxon>
        <taxon>Chelicerata</taxon>
        <taxon>Arachnida</taxon>
        <taxon>Araneae</taxon>
        <taxon>Araneomorphae</taxon>
        <taxon>Entelegynae</taxon>
        <taxon>Araneoidea</taxon>
        <taxon>Araneidae</taxon>
        <taxon>Caerostris</taxon>
    </lineage>
</organism>
<reference evidence="2 3" key="1">
    <citation type="submission" date="2021-06" db="EMBL/GenBank/DDBJ databases">
        <title>Caerostris darwini draft genome.</title>
        <authorList>
            <person name="Kono N."/>
            <person name="Arakawa K."/>
        </authorList>
    </citation>
    <scope>NUCLEOTIDE SEQUENCE [LARGE SCALE GENOMIC DNA]</scope>
</reference>
<comment type="caution">
    <text evidence="2">The sequence shown here is derived from an EMBL/GenBank/DDBJ whole genome shotgun (WGS) entry which is preliminary data.</text>
</comment>
<protein>
    <recommendedName>
        <fullName evidence="4">Ycf15</fullName>
    </recommendedName>
</protein>
<dbReference type="Proteomes" id="UP001054837">
    <property type="component" value="Unassembled WGS sequence"/>
</dbReference>
<feature type="region of interest" description="Disordered" evidence="1">
    <location>
        <begin position="89"/>
        <end position="113"/>
    </location>
</feature>
<evidence type="ECO:0000313" key="2">
    <source>
        <dbReference type="EMBL" id="GIY90312.1"/>
    </source>
</evidence>
<evidence type="ECO:0008006" key="4">
    <source>
        <dbReference type="Google" id="ProtNLM"/>
    </source>
</evidence>
<feature type="region of interest" description="Disordered" evidence="1">
    <location>
        <begin position="34"/>
        <end position="75"/>
    </location>
</feature>
<evidence type="ECO:0000313" key="3">
    <source>
        <dbReference type="Proteomes" id="UP001054837"/>
    </source>
</evidence>
<dbReference type="AlphaFoldDB" id="A0AAV4X561"/>
<keyword evidence="3" id="KW-1185">Reference proteome</keyword>
<accession>A0AAV4X561</accession>
<evidence type="ECO:0000256" key="1">
    <source>
        <dbReference type="SAM" id="MobiDB-lite"/>
    </source>
</evidence>